<evidence type="ECO:0000256" key="1">
    <source>
        <dbReference type="SAM" id="MobiDB-lite"/>
    </source>
</evidence>
<dbReference type="Proteomes" id="UP000193067">
    <property type="component" value="Unassembled WGS sequence"/>
</dbReference>
<dbReference type="OrthoDB" id="2756145at2759"/>
<feature type="region of interest" description="Disordered" evidence="1">
    <location>
        <begin position="104"/>
        <end position="144"/>
    </location>
</feature>
<feature type="compositionally biased region" description="Basic residues" evidence="1">
    <location>
        <begin position="116"/>
        <end position="131"/>
    </location>
</feature>
<protein>
    <submittedName>
        <fullName evidence="2">Uncharacterized protein</fullName>
    </submittedName>
</protein>
<organism evidence="2 3">
    <name type="scientific">Trametes coccinea (strain BRFM310)</name>
    <name type="common">Pycnoporus coccineus</name>
    <dbReference type="NCBI Taxonomy" id="1353009"/>
    <lineage>
        <taxon>Eukaryota</taxon>
        <taxon>Fungi</taxon>
        <taxon>Dikarya</taxon>
        <taxon>Basidiomycota</taxon>
        <taxon>Agaricomycotina</taxon>
        <taxon>Agaricomycetes</taxon>
        <taxon>Polyporales</taxon>
        <taxon>Polyporaceae</taxon>
        <taxon>Trametes</taxon>
    </lineage>
</organism>
<name>A0A1Y2IYQ1_TRAC3</name>
<gene>
    <name evidence="2" type="ORF">PYCCODRAFT_1422577</name>
</gene>
<evidence type="ECO:0000313" key="2">
    <source>
        <dbReference type="EMBL" id="OSD06260.1"/>
    </source>
</evidence>
<keyword evidence="3" id="KW-1185">Reference proteome</keyword>
<dbReference type="STRING" id="1353009.A0A1Y2IYQ1"/>
<dbReference type="AlphaFoldDB" id="A0A1Y2IYQ1"/>
<proteinExistence type="predicted"/>
<sequence length="404" mass="45706">MELEPDLQAAVADAMDIFAPRELPSLACQNHCLDGFRLTELVGQRHMESMNSGGLDTPEADPLVTTLHHKIVTLSVSQGRGLPSTSIYAHRRVFKDAPEKIKHALANDEVDSPVPPKRRRVRPRKSRKGGKGSRESNLGRNADRLDKRWSSMGVEEYRAEDALHASELPCSSSGWMGKPVPKALNKVILGLWEKAQLGSLLKEFTPVAFAVILLEQYDDECGRFVSMWKGPSEKEMKANTRGEHLFCVAGHHRNNLVAPSLTRWHRQNEEALQWFFRANGPADQVTRLGSAFVRRHFPAVAKRFQQCAQTLKIQPLYGLFFNYCLNFPRPGVPRVHCRPHVDSKNIALGVCLIYIHGSFNHKETAWLVVWEAKIIIQIPPGVFVAYPSSLFYHFNYDCKFYCIP</sequence>
<accession>A0A1Y2IYQ1</accession>
<reference evidence="2 3" key="1">
    <citation type="journal article" date="2015" name="Biotechnol. Biofuels">
        <title>Enhanced degradation of softwood versus hardwood by the white-rot fungus Pycnoporus coccineus.</title>
        <authorList>
            <person name="Couturier M."/>
            <person name="Navarro D."/>
            <person name="Chevret D."/>
            <person name="Henrissat B."/>
            <person name="Piumi F."/>
            <person name="Ruiz-Duenas F.J."/>
            <person name="Martinez A.T."/>
            <person name="Grigoriev I.V."/>
            <person name="Riley R."/>
            <person name="Lipzen A."/>
            <person name="Berrin J.G."/>
            <person name="Master E.R."/>
            <person name="Rosso M.N."/>
        </authorList>
    </citation>
    <scope>NUCLEOTIDE SEQUENCE [LARGE SCALE GENOMIC DNA]</scope>
    <source>
        <strain evidence="2 3">BRFM310</strain>
    </source>
</reference>
<dbReference type="Gene3D" id="3.60.130.30">
    <property type="match status" value="1"/>
</dbReference>
<evidence type="ECO:0000313" key="3">
    <source>
        <dbReference type="Proteomes" id="UP000193067"/>
    </source>
</evidence>
<dbReference type="EMBL" id="KZ084090">
    <property type="protein sequence ID" value="OSD06260.1"/>
    <property type="molecule type" value="Genomic_DNA"/>
</dbReference>